<feature type="non-terminal residue" evidence="2">
    <location>
        <position position="34"/>
    </location>
</feature>
<organism evidence="2">
    <name type="scientific">uncultured Segetibacter sp</name>
    <dbReference type="NCBI Taxonomy" id="481133"/>
    <lineage>
        <taxon>Bacteria</taxon>
        <taxon>Pseudomonadati</taxon>
        <taxon>Bacteroidota</taxon>
        <taxon>Chitinophagia</taxon>
        <taxon>Chitinophagales</taxon>
        <taxon>Chitinophagaceae</taxon>
        <taxon>Segetibacter</taxon>
        <taxon>environmental samples</taxon>
    </lineage>
</organism>
<dbReference type="AlphaFoldDB" id="A0A6J4REG9"/>
<protein>
    <submittedName>
        <fullName evidence="2">Uncharacterized protein</fullName>
    </submittedName>
</protein>
<evidence type="ECO:0000313" key="2">
    <source>
        <dbReference type="EMBL" id="CAA9468928.1"/>
    </source>
</evidence>
<feature type="transmembrane region" description="Helical" evidence="1">
    <location>
        <begin position="6"/>
        <end position="31"/>
    </location>
</feature>
<gene>
    <name evidence="2" type="ORF">AVDCRST_MAG96-252</name>
</gene>
<proteinExistence type="predicted"/>
<keyword evidence="1" id="KW-0812">Transmembrane</keyword>
<feature type="non-terminal residue" evidence="2">
    <location>
        <position position="1"/>
    </location>
</feature>
<accession>A0A6J4REG9</accession>
<evidence type="ECO:0000256" key="1">
    <source>
        <dbReference type="SAM" id="Phobius"/>
    </source>
</evidence>
<keyword evidence="1" id="KW-1133">Transmembrane helix</keyword>
<sequence>KKTEGLTLLSVTLSTQMWFKILLLILVSPWLRGL</sequence>
<reference evidence="2" key="1">
    <citation type="submission" date="2020-02" db="EMBL/GenBank/DDBJ databases">
        <authorList>
            <person name="Meier V. D."/>
        </authorList>
    </citation>
    <scope>NUCLEOTIDE SEQUENCE</scope>
    <source>
        <strain evidence="2">AVDCRST_MAG96</strain>
    </source>
</reference>
<dbReference type="EMBL" id="CADCVN010000100">
    <property type="protein sequence ID" value="CAA9468928.1"/>
    <property type="molecule type" value="Genomic_DNA"/>
</dbReference>
<name>A0A6J4REG9_9BACT</name>
<keyword evidence="1" id="KW-0472">Membrane</keyword>